<keyword evidence="3" id="KW-1133">Transmembrane helix</keyword>
<dbReference type="NCBIfam" id="TIGR00756">
    <property type="entry name" value="PPR"/>
    <property type="match status" value="1"/>
</dbReference>
<comment type="subcellular location">
    <subcellularLocation>
        <location evidence="1">Membrane</location>
        <topology evidence="1">Multi-pass membrane protein</topology>
    </subcellularLocation>
</comment>
<dbReference type="InterPro" id="IPR036869">
    <property type="entry name" value="J_dom_sf"/>
</dbReference>
<evidence type="ECO:0000256" key="6">
    <source>
        <dbReference type="PROSITE-ProRule" id="PRU00708"/>
    </source>
</evidence>
<accession>A0A9D5D725</accession>
<dbReference type="PRINTS" id="PR00625">
    <property type="entry name" value="JDOMAIN"/>
</dbReference>
<dbReference type="SMART" id="SM00271">
    <property type="entry name" value="DnaJ"/>
    <property type="match status" value="1"/>
</dbReference>
<feature type="domain" description="J" evidence="7">
    <location>
        <begin position="1"/>
        <end position="72"/>
    </location>
</feature>
<dbReference type="EMBL" id="JAGGNH010000001">
    <property type="protein sequence ID" value="KAJ0985587.1"/>
    <property type="molecule type" value="Genomic_DNA"/>
</dbReference>
<organism evidence="8 9">
    <name type="scientific">Dioscorea zingiberensis</name>
    <dbReference type="NCBI Taxonomy" id="325984"/>
    <lineage>
        <taxon>Eukaryota</taxon>
        <taxon>Viridiplantae</taxon>
        <taxon>Streptophyta</taxon>
        <taxon>Embryophyta</taxon>
        <taxon>Tracheophyta</taxon>
        <taxon>Spermatophyta</taxon>
        <taxon>Magnoliopsida</taxon>
        <taxon>Liliopsida</taxon>
        <taxon>Dioscoreales</taxon>
        <taxon>Dioscoreaceae</taxon>
        <taxon>Dioscorea</taxon>
    </lineage>
</organism>
<reference evidence="8" key="1">
    <citation type="submission" date="2021-03" db="EMBL/GenBank/DDBJ databases">
        <authorList>
            <person name="Li Z."/>
            <person name="Yang C."/>
        </authorList>
    </citation>
    <scope>NUCLEOTIDE SEQUENCE</scope>
    <source>
        <strain evidence="8">Dzin_1.0</strain>
        <tissue evidence="8">Leaf</tissue>
    </source>
</reference>
<name>A0A9D5D725_9LILI</name>
<dbReference type="PROSITE" id="PS50076">
    <property type="entry name" value="DNAJ_2"/>
    <property type="match status" value="1"/>
</dbReference>
<evidence type="ECO:0000313" key="8">
    <source>
        <dbReference type="EMBL" id="KAJ0985587.1"/>
    </source>
</evidence>
<evidence type="ECO:0000313" key="9">
    <source>
        <dbReference type="Proteomes" id="UP001085076"/>
    </source>
</evidence>
<feature type="repeat" description="PPR" evidence="6">
    <location>
        <begin position="77"/>
        <end position="111"/>
    </location>
</feature>
<dbReference type="InterPro" id="IPR001623">
    <property type="entry name" value="DnaJ_domain"/>
</dbReference>
<dbReference type="Pfam" id="PF01535">
    <property type="entry name" value="PPR"/>
    <property type="match status" value="1"/>
</dbReference>
<dbReference type="CDD" id="cd06257">
    <property type="entry name" value="DnaJ"/>
    <property type="match status" value="1"/>
</dbReference>
<dbReference type="SUPFAM" id="SSF46565">
    <property type="entry name" value="Chaperone J-domain"/>
    <property type="match status" value="1"/>
</dbReference>
<reference evidence="8" key="2">
    <citation type="journal article" date="2022" name="Hortic Res">
        <title>The genome of Dioscorea zingiberensis sheds light on the biosynthesis, origin and evolution of the medicinally important diosgenin saponins.</title>
        <authorList>
            <person name="Li Y."/>
            <person name="Tan C."/>
            <person name="Li Z."/>
            <person name="Guo J."/>
            <person name="Li S."/>
            <person name="Chen X."/>
            <person name="Wang C."/>
            <person name="Dai X."/>
            <person name="Yang H."/>
            <person name="Song W."/>
            <person name="Hou L."/>
            <person name="Xu J."/>
            <person name="Tong Z."/>
            <person name="Xu A."/>
            <person name="Yuan X."/>
            <person name="Wang W."/>
            <person name="Yang Q."/>
            <person name="Chen L."/>
            <person name="Sun Z."/>
            <person name="Wang K."/>
            <person name="Pan B."/>
            <person name="Chen J."/>
            <person name="Bao Y."/>
            <person name="Liu F."/>
            <person name="Qi X."/>
            <person name="Gang D.R."/>
            <person name="Wen J."/>
            <person name="Li J."/>
        </authorList>
    </citation>
    <scope>NUCLEOTIDE SEQUENCE</scope>
    <source>
        <strain evidence="8">Dzin_1.0</strain>
    </source>
</reference>
<evidence type="ECO:0000256" key="2">
    <source>
        <dbReference type="ARBA" id="ARBA00022692"/>
    </source>
</evidence>
<keyword evidence="4" id="KW-0472">Membrane</keyword>
<gene>
    <name evidence="8" type="ORF">J5N97_003943</name>
</gene>
<evidence type="ECO:0000256" key="5">
    <source>
        <dbReference type="ARBA" id="ARBA00023186"/>
    </source>
</evidence>
<dbReference type="GO" id="GO:0005789">
    <property type="term" value="C:endoplasmic reticulum membrane"/>
    <property type="evidence" value="ECO:0007669"/>
    <property type="project" value="TreeGrafter"/>
</dbReference>
<comment type="caution">
    <text evidence="8">The sequence shown here is derived from an EMBL/GenBank/DDBJ whole genome shotgun (WGS) entry which is preliminary data.</text>
</comment>
<protein>
    <recommendedName>
        <fullName evidence="7">J domain-containing protein</fullName>
    </recommendedName>
</protein>
<dbReference type="OrthoDB" id="10250354at2759"/>
<dbReference type="InterPro" id="IPR002885">
    <property type="entry name" value="PPR_rpt"/>
</dbReference>
<dbReference type="PANTHER" id="PTHR44176:SF1">
    <property type="entry name" value="DNAJ HOMOLOG SUBFAMILY C MEMBER 25"/>
    <property type="match status" value="1"/>
</dbReference>
<keyword evidence="5" id="KW-0143">Chaperone</keyword>
<dbReference type="AlphaFoldDB" id="A0A9D5D725"/>
<dbReference type="InterPro" id="IPR044632">
    <property type="entry name" value="DNAJC25-like"/>
</dbReference>
<dbReference type="GO" id="GO:0006457">
    <property type="term" value="P:protein folding"/>
    <property type="evidence" value="ECO:0007669"/>
    <property type="project" value="InterPro"/>
</dbReference>
<evidence type="ECO:0000256" key="3">
    <source>
        <dbReference type="ARBA" id="ARBA00022989"/>
    </source>
</evidence>
<dbReference type="Gene3D" id="1.10.287.110">
    <property type="entry name" value="DnaJ domain"/>
    <property type="match status" value="1"/>
</dbReference>
<evidence type="ECO:0000256" key="1">
    <source>
        <dbReference type="ARBA" id="ARBA00004141"/>
    </source>
</evidence>
<evidence type="ECO:0000259" key="7">
    <source>
        <dbReference type="PROSITE" id="PS50076"/>
    </source>
</evidence>
<dbReference type="Pfam" id="PF00226">
    <property type="entry name" value="DnaJ"/>
    <property type="match status" value="1"/>
</dbReference>
<keyword evidence="9" id="KW-1185">Reference proteome</keyword>
<proteinExistence type="predicted"/>
<sequence length="123" mass="14273">MEIDYFSRVSQSANTSEIKKAYYKLSLKYHPDKNPNPESRKLFVKVANAYKVTTRLKIGCISHDEEYFSKLPEVWKDKQAFCSLVDAYGKARMKEKAEEVVDIMKEKGFATDVLVDDDILYEC</sequence>
<dbReference type="PANTHER" id="PTHR44176">
    <property type="entry name" value="DNAJ HOMOLOG SUBFAMILY C MEMBER 25"/>
    <property type="match status" value="1"/>
</dbReference>
<keyword evidence="2" id="KW-0812">Transmembrane</keyword>
<dbReference type="PROSITE" id="PS51375">
    <property type="entry name" value="PPR"/>
    <property type="match status" value="1"/>
</dbReference>
<evidence type="ECO:0000256" key="4">
    <source>
        <dbReference type="ARBA" id="ARBA00023136"/>
    </source>
</evidence>
<dbReference type="Proteomes" id="UP001085076">
    <property type="component" value="Miscellaneous, Linkage group lg01"/>
</dbReference>